<feature type="transmembrane region" description="Helical" evidence="5">
    <location>
        <begin position="199"/>
        <end position="220"/>
    </location>
</feature>
<keyword evidence="7" id="KW-1185">Reference proteome</keyword>
<keyword evidence="4 5" id="KW-0472">Membrane</keyword>
<feature type="transmembrane region" description="Helical" evidence="5">
    <location>
        <begin position="26"/>
        <end position="45"/>
    </location>
</feature>
<dbReference type="OrthoDB" id="9811701at2"/>
<dbReference type="GO" id="GO:0016020">
    <property type="term" value="C:membrane"/>
    <property type="evidence" value="ECO:0007669"/>
    <property type="project" value="UniProtKB-SubCell"/>
</dbReference>
<keyword evidence="2 5" id="KW-0812">Transmembrane</keyword>
<evidence type="ECO:0000313" key="6">
    <source>
        <dbReference type="EMBL" id="PYE56325.1"/>
    </source>
</evidence>
<comment type="subcellular location">
    <subcellularLocation>
        <location evidence="1">Membrane</location>
        <topology evidence="1">Multi-pass membrane protein</topology>
    </subcellularLocation>
</comment>
<evidence type="ECO:0000256" key="4">
    <source>
        <dbReference type="ARBA" id="ARBA00023136"/>
    </source>
</evidence>
<evidence type="ECO:0000256" key="1">
    <source>
        <dbReference type="ARBA" id="ARBA00004141"/>
    </source>
</evidence>
<protein>
    <submittedName>
        <fullName evidence="6">Putative effector of murein hydrolase</fullName>
    </submittedName>
</protein>
<comment type="caution">
    <text evidence="6">The sequence shown here is derived from an EMBL/GenBank/DDBJ whole genome shotgun (WGS) entry which is preliminary data.</text>
</comment>
<dbReference type="Proteomes" id="UP000248326">
    <property type="component" value="Unassembled WGS sequence"/>
</dbReference>
<keyword evidence="6" id="KW-0378">Hydrolase</keyword>
<dbReference type="RefSeq" id="WP_110884832.1">
    <property type="nucleotide sequence ID" value="NZ_QJSX01000001.1"/>
</dbReference>
<dbReference type="Pfam" id="PF04172">
    <property type="entry name" value="LrgB"/>
    <property type="match status" value="1"/>
</dbReference>
<keyword evidence="3 5" id="KW-1133">Transmembrane helix</keyword>
<dbReference type="GO" id="GO:0016787">
    <property type="term" value="F:hydrolase activity"/>
    <property type="evidence" value="ECO:0007669"/>
    <property type="project" value="UniProtKB-KW"/>
</dbReference>
<evidence type="ECO:0000313" key="7">
    <source>
        <dbReference type="Proteomes" id="UP000248326"/>
    </source>
</evidence>
<evidence type="ECO:0000256" key="5">
    <source>
        <dbReference type="SAM" id="Phobius"/>
    </source>
</evidence>
<feature type="transmembrane region" description="Helical" evidence="5">
    <location>
        <begin position="141"/>
        <end position="163"/>
    </location>
</feature>
<dbReference type="AlphaFoldDB" id="A0A318SGU7"/>
<name>A0A318SGU7_9DEIO</name>
<dbReference type="InterPro" id="IPR007300">
    <property type="entry name" value="CidB/LrgB"/>
</dbReference>
<accession>A0A318SGU7</accession>
<evidence type="ECO:0000256" key="2">
    <source>
        <dbReference type="ARBA" id="ARBA00022692"/>
    </source>
</evidence>
<organism evidence="6 7">
    <name type="scientific">Deinococcus yavapaiensis KR-236</name>
    <dbReference type="NCBI Taxonomy" id="694435"/>
    <lineage>
        <taxon>Bacteria</taxon>
        <taxon>Thermotogati</taxon>
        <taxon>Deinococcota</taxon>
        <taxon>Deinococci</taxon>
        <taxon>Deinococcales</taxon>
        <taxon>Deinococcaceae</taxon>
        <taxon>Deinococcus</taxon>
    </lineage>
</organism>
<evidence type="ECO:0000256" key="3">
    <source>
        <dbReference type="ARBA" id="ARBA00022989"/>
    </source>
</evidence>
<proteinExistence type="predicted"/>
<feature type="transmembrane region" description="Helical" evidence="5">
    <location>
        <begin position="57"/>
        <end position="75"/>
    </location>
</feature>
<reference evidence="6 7" key="1">
    <citation type="submission" date="2018-06" db="EMBL/GenBank/DDBJ databases">
        <title>Genomic Encyclopedia of Type Strains, Phase IV (KMG-IV): sequencing the most valuable type-strain genomes for metagenomic binning, comparative biology and taxonomic classification.</title>
        <authorList>
            <person name="Goeker M."/>
        </authorList>
    </citation>
    <scope>NUCLEOTIDE SEQUENCE [LARGE SCALE GENOMIC DNA]</scope>
    <source>
        <strain evidence="6 7">DSM 18048</strain>
    </source>
</reference>
<dbReference type="PANTHER" id="PTHR30249:SF0">
    <property type="entry name" value="PLASTIDAL GLYCOLATE_GLYCERATE TRANSLOCATOR 1, CHLOROPLASTIC"/>
    <property type="match status" value="1"/>
</dbReference>
<feature type="transmembrane region" description="Helical" evidence="5">
    <location>
        <begin position="87"/>
        <end position="112"/>
    </location>
</feature>
<gene>
    <name evidence="6" type="ORF">DES52_101129</name>
</gene>
<dbReference type="PANTHER" id="PTHR30249">
    <property type="entry name" value="PUTATIVE SEROTONIN TRANSPORTER"/>
    <property type="match status" value="1"/>
</dbReference>
<sequence length="223" mass="22432">MTALLAALTLLGYALGFALARRTRFPLANPTLIGVLIVMIGLLAWRVPYATYADANTFLTFLLTPAVVALAVPMYRQRALLRREWRALILGGGAGTLTAMLVGWLGGSLLGLERGVHLAATTASATSPVALAVNREVGGSAALAATLAIVAGLVGASLGPAWLTRLGVTGLVARGVAIGSVSHGIGTARVRDEGEAAGAASSLGVGLGALTVTLVMALVARAG</sequence>
<dbReference type="EMBL" id="QJSX01000001">
    <property type="protein sequence ID" value="PYE56325.1"/>
    <property type="molecule type" value="Genomic_DNA"/>
</dbReference>